<dbReference type="OrthoDB" id="197083at2"/>
<keyword evidence="1" id="KW-0812">Transmembrane</keyword>
<organism evidence="3 4">
    <name type="scientific">Planctomicrobium piriforme</name>
    <dbReference type="NCBI Taxonomy" id="1576369"/>
    <lineage>
        <taxon>Bacteria</taxon>
        <taxon>Pseudomonadati</taxon>
        <taxon>Planctomycetota</taxon>
        <taxon>Planctomycetia</taxon>
        <taxon>Planctomycetales</taxon>
        <taxon>Planctomycetaceae</taxon>
        <taxon>Planctomicrobium</taxon>
    </lineage>
</organism>
<keyword evidence="1" id="KW-1133">Transmembrane helix</keyword>
<dbReference type="RefSeq" id="WP_092053428.1">
    <property type="nucleotide sequence ID" value="NZ_FOQD01000015.1"/>
</dbReference>
<evidence type="ECO:0000313" key="4">
    <source>
        <dbReference type="Proteomes" id="UP000199518"/>
    </source>
</evidence>
<dbReference type="AlphaFoldDB" id="A0A1I3NH46"/>
<evidence type="ECO:0000256" key="1">
    <source>
        <dbReference type="SAM" id="Phobius"/>
    </source>
</evidence>
<dbReference type="InterPro" id="IPR029058">
    <property type="entry name" value="AB_hydrolase_fold"/>
</dbReference>
<dbReference type="EMBL" id="FOQD01000015">
    <property type="protein sequence ID" value="SFJ08290.1"/>
    <property type="molecule type" value="Genomic_DNA"/>
</dbReference>
<keyword evidence="1" id="KW-0472">Membrane</keyword>
<keyword evidence="4" id="KW-1185">Reference proteome</keyword>
<dbReference type="InterPro" id="IPR010333">
    <property type="entry name" value="VirJ"/>
</dbReference>
<feature type="domain" description="Bacterial virulence" evidence="2">
    <location>
        <begin position="92"/>
        <end position="217"/>
    </location>
</feature>
<proteinExistence type="predicted"/>
<accession>A0A1I3NH46</accession>
<name>A0A1I3NH46_9PLAN</name>
<feature type="transmembrane region" description="Helical" evidence="1">
    <location>
        <begin position="33"/>
        <end position="54"/>
    </location>
</feature>
<evidence type="ECO:0000313" key="3">
    <source>
        <dbReference type="EMBL" id="SFJ08290.1"/>
    </source>
</evidence>
<dbReference type="SUPFAM" id="SSF53474">
    <property type="entry name" value="alpha/beta-Hydrolases"/>
    <property type="match status" value="1"/>
</dbReference>
<sequence length="289" mass="31074">MGSLETSPSLNHSVAGTTVTSRVPSVRVSIRRWLGRIGLVLGLIILLLLVRFLLHLLLPRNFTGNGEPLPLSLKSGAFQTLYYSNGKQPLGIVVLGTGDGGWSYWEENTAKHLMDKGYAVAGWDCRKFADSREYEHDDLAQGFVAAAEAVKKKSHAAAHVPVWYGGWSTGAEQSVAAAASAHRAPNLVGLLLAAPGRRGRFGIHTTDLLGVPPTGEKSFALAEMAPNMTGLKVVQFQAGLDPVDDAGWLEELKVPSKVYKLPNCLHDMGGAGPEFQSYVDQAMAWTLSK</sequence>
<dbReference type="Pfam" id="PF06057">
    <property type="entry name" value="VirJ"/>
    <property type="match status" value="1"/>
</dbReference>
<evidence type="ECO:0000259" key="2">
    <source>
        <dbReference type="Pfam" id="PF06057"/>
    </source>
</evidence>
<reference evidence="4" key="1">
    <citation type="submission" date="2016-10" db="EMBL/GenBank/DDBJ databases">
        <authorList>
            <person name="Varghese N."/>
            <person name="Submissions S."/>
        </authorList>
    </citation>
    <scope>NUCLEOTIDE SEQUENCE [LARGE SCALE GENOMIC DNA]</scope>
    <source>
        <strain evidence="4">DSM 26348</strain>
    </source>
</reference>
<dbReference type="Gene3D" id="3.40.50.1820">
    <property type="entry name" value="alpha/beta hydrolase"/>
    <property type="match status" value="1"/>
</dbReference>
<gene>
    <name evidence="3" type="ORF">SAMN05421753_11590</name>
</gene>
<protein>
    <submittedName>
        <fullName evidence="3">Virulence protein (VirJ)</fullName>
    </submittedName>
</protein>
<dbReference type="Proteomes" id="UP000199518">
    <property type="component" value="Unassembled WGS sequence"/>
</dbReference>